<comment type="caution">
    <text evidence="17">The sequence shown here is derived from an EMBL/GenBank/DDBJ whole genome shotgun (WGS) entry which is preliminary data.</text>
</comment>
<evidence type="ECO:0000256" key="13">
    <source>
        <dbReference type="PROSITE-ProRule" id="PRU00175"/>
    </source>
</evidence>
<proteinExistence type="predicted"/>
<dbReference type="GO" id="GO:0016567">
    <property type="term" value="P:protein ubiquitination"/>
    <property type="evidence" value="ECO:0007669"/>
    <property type="project" value="InterPro"/>
</dbReference>
<evidence type="ECO:0000256" key="10">
    <source>
        <dbReference type="ARBA" id="ARBA00022833"/>
    </source>
</evidence>
<dbReference type="PANTHER" id="PTHR46913">
    <property type="entry name" value="RING-H2 FINGER PROTEIN ATL16"/>
    <property type="match status" value="1"/>
</dbReference>
<dbReference type="Gene3D" id="3.30.40.10">
    <property type="entry name" value="Zinc/RING finger domain, C3HC4 (zinc finger)"/>
    <property type="match status" value="1"/>
</dbReference>
<dbReference type="PANTHER" id="PTHR46913:SF1">
    <property type="entry name" value="RING-H2 FINGER PROTEIN ATL16"/>
    <property type="match status" value="1"/>
</dbReference>
<dbReference type="SMART" id="SM00184">
    <property type="entry name" value="RING"/>
    <property type="match status" value="1"/>
</dbReference>
<keyword evidence="18" id="KW-1185">Reference proteome</keyword>
<keyword evidence="6 15" id="KW-0812">Transmembrane</keyword>
<evidence type="ECO:0000259" key="16">
    <source>
        <dbReference type="PROSITE" id="PS50089"/>
    </source>
</evidence>
<evidence type="ECO:0000256" key="12">
    <source>
        <dbReference type="ARBA" id="ARBA00023136"/>
    </source>
</evidence>
<comment type="pathway">
    <text evidence="3">Protein modification; protein ubiquitination.</text>
</comment>
<evidence type="ECO:0000256" key="6">
    <source>
        <dbReference type="ARBA" id="ARBA00022692"/>
    </source>
</evidence>
<name>A0A835BZ10_9POAL</name>
<sequence>MSSLPQDVDAGSNSVVGPPAPPAAWWSVTSPVGGDVVLSAAVLLFLAVAFAFVVYHYFTVGLARRPRRGAAQVATMPSGAHQRRRGTSSRAKGGVDTAALLRALPVTVYRAGKKGNGHAGDEALECAVCLGELADGEKARFLPRCGHGFHAECVDLWLLRGNPTCPLCRVEVVDDKQMGSLSLPVSSMALPPEMPEPANYCPTSLPTNVLFWGSQDTVATVAGGGATPSRGASAAVVIELRETTPAALARGGDGEGKAQGLARLSSLRRLWSRGRRDEAVAASSRSCRHATAAAADGTEPARAAALDIWNLT</sequence>
<dbReference type="InterPro" id="IPR001841">
    <property type="entry name" value="Znf_RING"/>
</dbReference>
<evidence type="ECO:0000256" key="1">
    <source>
        <dbReference type="ARBA" id="ARBA00000900"/>
    </source>
</evidence>
<dbReference type="EC" id="2.3.2.27" evidence="4"/>
<evidence type="ECO:0000256" key="3">
    <source>
        <dbReference type="ARBA" id="ARBA00004906"/>
    </source>
</evidence>
<evidence type="ECO:0000256" key="5">
    <source>
        <dbReference type="ARBA" id="ARBA00022679"/>
    </source>
</evidence>
<dbReference type="EMBL" id="JACEFO010001778">
    <property type="protein sequence ID" value="KAF8703218.1"/>
    <property type="molecule type" value="Genomic_DNA"/>
</dbReference>
<evidence type="ECO:0000256" key="7">
    <source>
        <dbReference type="ARBA" id="ARBA00022723"/>
    </source>
</evidence>
<comment type="subcellular location">
    <subcellularLocation>
        <location evidence="2">Membrane</location>
        <topology evidence="2">Single-pass membrane protein</topology>
    </subcellularLocation>
</comment>
<evidence type="ECO:0000256" key="9">
    <source>
        <dbReference type="ARBA" id="ARBA00022786"/>
    </source>
</evidence>
<gene>
    <name evidence="17" type="ORF">HU200_032008</name>
</gene>
<dbReference type="InterPro" id="IPR044600">
    <property type="entry name" value="ATL1/ATL16-like"/>
</dbReference>
<dbReference type="Proteomes" id="UP000636709">
    <property type="component" value="Unassembled WGS sequence"/>
</dbReference>
<keyword evidence="7" id="KW-0479">Metal-binding</keyword>
<dbReference type="InterPro" id="IPR013083">
    <property type="entry name" value="Znf_RING/FYVE/PHD"/>
</dbReference>
<dbReference type="GO" id="GO:0016020">
    <property type="term" value="C:membrane"/>
    <property type="evidence" value="ECO:0007669"/>
    <property type="project" value="UniProtKB-SubCell"/>
</dbReference>
<keyword evidence="12 15" id="KW-0472">Membrane</keyword>
<evidence type="ECO:0000256" key="11">
    <source>
        <dbReference type="ARBA" id="ARBA00022989"/>
    </source>
</evidence>
<accession>A0A835BZ10</accession>
<evidence type="ECO:0000313" key="17">
    <source>
        <dbReference type="EMBL" id="KAF8703218.1"/>
    </source>
</evidence>
<evidence type="ECO:0000256" key="4">
    <source>
        <dbReference type="ARBA" id="ARBA00012483"/>
    </source>
</evidence>
<feature type="transmembrane region" description="Helical" evidence="15">
    <location>
        <begin position="36"/>
        <end position="58"/>
    </location>
</feature>
<dbReference type="CDD" id="cd16461">
    <property type="entry name" value="RING-H2_EL5-like"/>
    <property type="match status" value="1"/>
</dbReference>
<keyword evidence="11 15" id="KW-1133">Transmembrane helix</keyword>
<keyword evidence="10" id="KW-0862">Zinc</keyword>
<dbReference type="AlphaFoldDB" id="A0A835BZ10"/>
<organism evidence="17 18">
    <name type="scientific">Digitaria exilis</name>
    <dbReference type="NCBI Taxonomy" id="1010633"/>
    <lineage>
        <taxon>Eukaryota</taxon>
        <taxon>Viridiplantae</taxon>
        <taxon>Streptophyta</taxon>
        <taxon>Embryophyta</taxon>
        <taxon>Tracheophyta</taxon>
        <taxon>Spermatophyta</taxon>
        <taxon>Magnoliopsida</taxon>
        <taxon>Liliopsida</taxon>
        <taxon>Poales</taxon>
        <taxon>Poaceae</taxon>
        <taxon>PACMAD clade</taxon>
        <taxon>Panicoideae</taxon>
        <taxon>Panicodae</taxon>
        <taxon>Paniceae</taxon>
        <taxon>Anthephorinae</taxon>
        <taxon>Digitaria</taxon>
    </lineage>
</organism>
<feature type="domain" description="RING-type" evidence="16">
    <location>
        <begin position="126"/>
        <end position="169"/>
    </location>
</feature>
<dbReference type="SUPFAM" id="SSF57850">
    <property type="entry name" value="RING/U-box"/>
    <property type="match status" value="1"/>
</dbReference>
<reference evidence="17" key="1">
    <citation type="submission" date="2020-07" db="EMBL/GenBank/DDBJ databases">
        <title>Genome sequence and genetic diversity analysis of an under-domesticated orphan crop, white fonio (Digitaria exilis).</title>
        <authorList>
            <person name="Bennetzen J.L."/>
            <person name="Chen S."/>
            <person name="Ma X."/>
            <person name="Wang X."/>
            <person name="Yssel A.E.J."/>
            <person name="Chaluvadi S.R."/>
            <person name="Johnson M."/>
            <person name="Gangashetty P."/>
            <person name="Hamidou F."/>
            <person name="Sanogo M.D."/>
            <person name="Zwaenepoel A."/>
            <person name="Wallace J."/>
            <person name="Van De Peer Y."/>
            <person name="Van Deynze A."/>
        </authorList>
    </citation>
    <scope>NUCLEOTIDE SEQUENCE</scope>
    <source>
        <tissue evidence="17">Leaves</tissue>
    </source>
</reference>
<protein>
    <recommendedName>
        <fullName evidence="4">RING-type E3 ubiquitin transferase</fullName>
        <ecNumber evidence="4">2.3.2.27</ecNumber>
    </recommendedName>
</protein>
<evidence type="ECO:0000313" key="18">
    <source>
        <dbReference type="Proteomes" id="UP000636709"/>
    </source>
</evidence>
<dbReference type="GO" id="GO:0008270">
    <property type="term" value="F:zinc ion binding"/>
    <property type="evidence" value="ECO:0007669"/>
    <property type="project" value="UniProtKB-KW"/>
</dbReference>
<comment type="catalytic activity">
    <reaction evidence="1">
        <text>S-ubiquitinyl-[E2 ubiquitin-conjugating enzyme]-L-cysteine + [acceptor protein]-L-lysine = [E2 ubiquitin-conjugating enzyme]-L-cysteine + N(6)-ubiquitinyl-[acceptor protein]-L-lysine.</text>
        <dbReference type="EC" id="2.3.2.27"/>
    </reaction>
</comment>
<feature type="region of interest" description="Disordered" evidence="14">
    <location>
        <begin position="73"/>
        <end position="93"/>
    </location>
</feature>
<dbReference type="OrthoDB" id="8062037at2759"/>
<dbReference type="Pfam" id="PF13639">
    <property type="entry name" value="zf-RING_2"/>
    <property type="match status" value="1"/>
</dbReference>
<evidence type="ECO:0000256" key="15">
    <source>
        <dbReference type="SAM" id="Phobius"/>
    </source>
</evidence>
<dbReference type="PROSITE" id="PS50089">
    <property type="entry name" value="ZF_RING_2"/>
    <property type="match status" value="1"/>
</dbReference>
<evidence type="ECO:0000256" key="14">
    <source>
        <dbReference type="SAM" id="MobiDB-lite"/>
    </source>
</evidence>
<keyword evidence="8 13" id="KW-0863">Zinc-finger</keyword>
<dbReference type="GO" id="GO:0061630">
    <property type="term" value="F:ubiquitin protein ligase activity"/>
    <property type="evidence" value="ECO:0007669"/>
    <property type="project" value="UniProtKB-EC"/>
</dbReference>
<keyword evidence="5" id="KW-0808">Transferase</keyword>
<evidence type="ECO:0000256" key="2">
    <source>
        <dbReference type="ARBA" id="ARBA00004167"/>
    </source>
</evidence>
<evidence type="ECO:0000256" key="8">
    <source>
        <dbReference type="ARBA" id="ARBA00022771"/>
    </source>
</evidence>
<keyword evidence="9" id="KW-0833">Ubl conjugation pathway</keyword>